<evidence type="ECO:0000256" key="1">
    <source>
        <dbReference type="SAM" id="Phobius"/>
    </source>
</evidence>
<dbReference type="Pfam" id="PF03140">
    <property type="entry name" value="DUF247"/>
    <property type="match status" value="1"/>
</dbReference>
<organism evidence="2">
    <name type="scientific">Noccaea caerulescens</name>
    <name type="common">Alpine penny-cress</name>
    <name type="synonym">Thlaspi caerulescens</name>
    <dbReference type="NCBI Taxonomy" id="107243"/>
    <lineage>
        <taxon>Eukaryota</taxon>
        <taxon>Viridiplantae</taxon>
        <taxon>Streptophyta</taxon>
        <taxon>Embryophyta</taxon>
        <taxon>Tracheophyta</taxon>
        <taxon>Spermatophyta</taxon>
        <taxon>Magnoliopsida</taxon>
        <taxon>eudicotyledons</taxon>
        <taxon>Gunneridae</taxon>
        <taxon>Pentapetalae</taxon>
        <taxon>rosids</taxon>
        <taxon>malvids</taxon>
        <taxon>Brassicales</taxon>
        <taxon>Brassicaceae</taxon>
        <taxon>Coluteocarpeae</taxon>
        <taxon>Noccaea</taxon>
    </lineage>
</organism>
<proteinExistence type="predicted"/>
<reference evidence="2" key="1">
    <citation type="submission" date="2016-07" db="EMBL/GenBank/DDBJ databases">
        <title>De novo transcriptome assembly of four accessions of the metal hyperaccumulator plant Noccaea caerulescens.</title>
        <authorList>
            <person name="Blande D."/>
            <person name="Halimaa P."/>
            <person name="Tervahauta A.I."/>
            <person name="Aarts M.G."/>
            <person name="Karenlampi S.O."/>
        </authorList>
    </citation>
    <scope>NUCLEOTIDE SEQUENCE</scope>
</reference>
<name>A0A1J3FAD2_NOCCA</name>
<dbReference type="EMBL" id="GEVK01014196">
    <property type="protein sequence ID" value="JAU38636.1"/>
    <property type="molecule type" value="Transcribed_RNA"/>
</dbReference>
<dbReference type="PANTHER" id="PTHR31170">
    <property type="entry name" value="BNAC04G53230D PROTEIN"/>
    <property type="match status" value="1"/>
</dbReference>
<accession>A0A1J3FAD2</accession>
<feature type="transmembrane region" description="Helical" evidence="1">
    <location>
        <begin position="402"/>
        <end position="429"/>
    </location>
</feature>
<evidence type="ECO:0000313" key="2">
    <source>
        <dbReference type="EMBL" id="JAU38636.1"/>
    </source>
</evidence>
<sequence>MNPEAIRNHLSKRVTPTYLKESAGDESCCIFRISNRLRRINSKAYEPDLLSIGPYHHGKKQLRMIEEHKPRFLRLFVEEAGKNGVGFEDLVDTVSKMEEAFRRCYSENLVELNREKLIDMMLLDGCFILMLFFIVSRKVELTGKDDPIFRMPWILPTIRSDLLLLENQIPLFLLEALFVTSRISPSGGLNRMAFKFFRYSTQLPERSWQSNCEIKAKHLLDLIRQTFIPFTSTNQVSLSIPSDSNPFLRLITSARRLRNKGILLTARKKADTLLDIQLKNGVLEIPPLVLDDFIGQVFLNFVAFEQFYGYCSNHITSYVAFMGCLMNDEDDARFLNKKGIMENYFETDEEVSRFFKSVGKDAAFDISRSYLAEVFQGLNKHTSKGYVVRYKELRHTFFGSPWTLLASCAALLLLVLTLVQTFFAVYSYFRIDNKRN</sequence>
<gene>
    <name evidence="2" type="ORF">LC_TR7407_c0_g1_i1_g.25818</name>
</gene>
<keyword evidence="1" id="KW-0472">Membrane</keyword>
<keyword evidence="1" id="KW-1133">Transmembrane helix</keyword>
<keyword evidence="1" id="KW-0812">Transmembrane</keyword>
<protein>
    <submittedName>
        <fullName evidence="2">UPF0481 protein</fullName>
    </submittedName>
</protein>
<dbReference type="InterPro" id="IPR004158">
    <property type="entry name" value="DUF247_pln"/>
</dbReference>
<dbReference type="PANTHER" id="PTHR31170:SF21">
    <property type="match status" value="1"/>
</dbReference>
<dbReference type="AlphaFoldDB" id="A0A1J3FAD2"/>